<evidence type="ECO:0008006" key="3">
    <source>
        <dbReference type="Google" id="ProtNLM"/>
    </source>
</evidence>
<dbReference type="RefSeq" id="WP_004073110.1">
    <property type="nucleotide sequence ID" value="NZ_VIRB01000062.1"/>
</dbReference>
<dbReference type="EMBL" id="VIRB01000062">
    <property type="protein sequence ID" value="NDO69039.1"/>
    <property type="molecule type" value="Genomic_DNA"/>
</dbReference>
<comment type="caution">
    <text evidence="1">The sequence shown here is derived from an EMBL/GenBank/DDBJ whole genome shotgun (WGS) entry which is preliminary data.</text>
</comment>
<evidence type="ECO:0000313" key="2">
    <source>
        <dbReference type="Proteomes" id="UP000474104"/>
    </source>
</evidence>
<proteinExistence type="predicted"/>
<name>A0A9X5H612_9FIRM</name>
<gene>
    <name evidence="1" type="ORF">FMM80_10240</name>
</gene>
<sequence length="496" mass="56360">MMMKRSSKEVEKNNDNSLQCLIEDGAATPFSTNKGELYCTISTSGINKNYLLSSDSFRVAFKSTYKKYTGKIITDNQFQYMLNEMEVIAFDNKLPYMLSNRICKHDNAIIYDMSEADNLCVKIKDGTCKIEETPKMLFRRTNIQADQVKPDFSVDETSLSKMLKKHLNIPGKKLRDLYAVWLASCFFPDIQHMILAVYGEKGSSKSTLLQRTVQIIDPVIKGAELNSIPKKSDLELRLDASLVCAFDNISSRQLKYISDLFCQSVTGSVAVKKKLYENTDLITTDLKSIVLLNGTELVISRSDLMERAILVPMKKLSPENIRNENEMEAVFRKALPRILGACLKIVAIASNDTVPITTGHKTRIASFYDTAIRVGRAMGFEDEYTDKLLIMNGKRGNRETLKNDVIVDCLLILLNGKQEYKNSMTNFFNELKEIAKSYNISLSEFPSIPNKLRAKLDRVQSNLKEEYGITYSVHNIGRYREIRIIQNMETDSIENS</sequence>
<reference evidence="1 2" key="1">
    <citation type="submission" date="2019-07" db="EMBL/GenBank/DDBJ databases">
        <title>Draft genome sequences of 15 bacterial species constituting the stable defined intestinal microbiota of the GM15 gnotobiotic mouse model.</title>
        <authorList>
            <person name="Elie C."/>
            <person name="Mathieu A."/>
            <person name="Saliou A."/>
            <person name="Darnaud M."/>
            <person name="Leulier F."/>
            <person name="Tamellini A."/>
        </authorList>
    </citation>
    <scope>NUCLEOTIDE SEQUENCE [LARGE SCALE GENOMIC DNA]</scope>
    <source>
        <strain evidence="2">ASF 502</strain>
    </source>
</reference>
<dbReference type="Proteomes" id="UP000474104">
    <property type="component" value="Unassembled WGS sequence"/>
</dbReference>
<organism evidence="1 2">
    <name type="scientific">Schaedlerella arabinosiphila</name>
    <dbReference type="NCBI Taxonomy" id="2044587"/>
    <lineage>
        <taxon>Bacteria</taxon>
        <taxon>Bacillati</taxon>
        <taxon>Bacillota</taxon>
        <taxon>Clostridia</taxon>
        <taxon>Lachnospirales</taxon>
        <taxon>Lachnospiraceae</taxon>
        <taxon>Schaedlerella</taxon>
    </lineage>
</organism>
<dbReference type="OrthoDB" id="266913at2"/>
<evidence type="ECO:0000313" key="1">
    <source>
        <dbReference type="EMBL" id="NDO69039.1"/>
    </source>
</evidence>
<accession>A0A9X5H612</accession>
<protein>
    <recommendedName>
        <fullName evidence="3">ATP-binding protein</fullName>
    </recommendedName>
</protein>
<dbReference type="AlphaFoldDB" id="A0A9X5H612"/>